<dbReference type="InterPro" id="IPR029063">
    <property type="entry name" value="SAM-dependent_MTases_sf"/>
</dbReference>
<evidence type="ECO:0000256" key="8">
    <source>
        <dbReference type="ARBA" id="ARBA00022691"/>
    </source>
</evidence>
<dbReference type="AlphaFoldDB" id="A0A167HAP7"/>
<keyword evidence="10" id="KW-0010">Activator</keyword>
<dbReference type="SUPFAM" id="SSF53335">
    <property type="entry name" value="S-adenosyl-L-methionine-dependent methyltransferases"/>
    <property type="match status" value="1"/>
</dbReference>
<evidence type="ECO:0000256" key="12">
    <source>
        <dbReference type="ARBA" id="ARBA00023242"/>
    </source>
</evidence>
<evidence type="ECO:0000256" key="16">
    <source>
        <dbReference type="SAM" id="MobiDB-lite"/>
    </source>
</evidence>
<dbReference type="STRING" id="1081105.A0A167HAP7"/>
<comment type="caution">
    <text evidence="17">The sequence shown here is derived from an EMBL/GenBank/DDBJ whole genome shotgun (WGS) entry which is preliminary data.</text>
</comment>
<evidence type="ECO:0000256" key="14">
    <source>
        <dbReference type="ARBA" id="ARBA00032526"/>
    </source>
</evidence>
<dbReference type="GO" id="GO:0046982">
    <property type="term" value="F:protein heterodimerization activity"/>
    <property type="evidence" value="ECO:0007669"/>
    <property type="project" value="InterPro"/>
</dbReference>
<keyword evidence="9" id="KW-0805">Transcription regulation</keyword>
<dbReference type="GO" id="GO:0032259">
    <property type="term" value="P:methylation"/>
    <property type="evidence" value="ECO:0007669"/>
    <property type="project" value="UniProtKB-KW"/>
</dbReference>
<evidence type="ECO:0000256" key="4">
    <source>
        <dbReference type="ARBA" id="ARBA00012834"/>
    </source>
</evidence>
<dbReference type="GO" id="GO:0005634">
    <property type="term" value="C:nucleus"/>
    <property type="evidence" value="ECO:0007669"/>
    <property type="project" value="UniProtKB-SubCell"/>
</dbReference>
<evidence type="ECO:0000256" key="11">
    <source>
        <dbReference type="ARBA" id="ARBA00023163"/>
    </source>
</evidence>
<dbReference type="PANTHER" id="PTHR13600">
    <property type="entry name" value="LEUCINE CARBOXYL METHYLTRANSFERASE"/>
    <property type="match status" value="1"/>
</dbReference>
<sequence length="675" mass="75680">MAAPSIPNLLSMKGSGRPGRGRRQGPPVSSVAVSPDATIQGTDTDAAVSRLSAVDLGYLEDPYARLFVTGPPTRRLPIINRGTYMRTKALDAMVDAFLSHNGSSLKQVVSFGAGTDTRPLHMLQKPGSENLIYHEMDFEPTCQRKLAIIQSSPSLCHLFAHINIHGGGSWSAEPSNGGEYHCHAVDLRNISKVVTELPLHVRNDVPTLLLSECCLCYLTQQDSENVLHFFSSRIQNLAALLYEPMPLHDAFGDMMVSNLKARHIHMPSLQTYKDHHGQLSRLRDSGFNNVGYATIEDTWDTWVDHDERERVDRLEGLDEIEEWKLLAAHYVVVWGARGATFATRIHPRLSTEGAAKMADSRDNKAYKYRQEISQMMYVSGETGEPSVETTSIIEDIVRQQVIELLRNCTELASRRGSKSISTNDLIFQIRHDQAKVSRLRTFLSWKDVRKNVKDSDDKGADADLAGGDDAVVPGGPVDEAAKKNKKAKVGLPWEPASFYSVEVPERDDEEDEEEEEMNYITLQRLRKADERTKAMTKEEYVTWSEYRQASFTWRKGKRFREWAGFGIVTDSKPSDDIVDILGFLTFEMVATLTEVALKVKEQEDMARAQSGADNAGTKKRKLQLGGLFDPPGEGKTPVEPRHVQEAFRRFQHRGKKSRAMLNGTKIVQKTPLNII</sequence>
<dbReference type="Pfam" id="PF04072">
    <property type="entry name" value="LCM"/>
    <property type="match status" value="1"/>
</dbReference>
<dbReference type="PANTHER" id="PTHR13600:SF21">
    <property type="entry name" value="LEUCINE CARBOXYL METHYLTRANSFERASE 1"/>
    <property type="match status" value="1"/>
</dbReference>
<keyword evidence="7" id="KW-0808">Transferase</keyword>
<evidence type="ECO:0000256" key="15">
    <source>
        <dbReference type="ARBA" id="ARBA00061274"/>
    </source>
</evidence>
<protein>
    <recommendedName>
        <fullName evidence="5">Leucine carboxyl methyltransferase 1</fullName>
        <ecNumber evidence="4">2.1.1.233</ecNumber>
    </recommendedName>
    <alternativeName>
        <fullName evidence="13">Protein phosphatase methyltransferase 1</fullName>
    </alternativeName>
    <alternativeName>
        <fullName evidence="14">[Phosphatase 2A protein]-leucine-carboxy methyltransferase 1</fullName>
    </alternativeName>
</protein>
<evidence type="ECO:0000256" key="3">
    <source>
        <dbReference type="ARBA" id="ARBA00010703"/>
    </source>
</evidence>
<dbReference type="InterPro" id="IPR016651">
    <property type="entry name" value="LCMT1"/>
</dbReference>
<keyword evidence="12" id="KW-0539">Nucleus</keyword>
<gene>
    <name evidence="17" type="ORF">NOR_02179</name>
</gene>
<name>A0A167HAP7_METRR</name>
<dbReference type="CDD" id="cd22926">
    <property type="entry name" value="HFD_SPT3"/>
    <property type="match status" value="1"/>
</dbReference>
<comment type="catalytic activity">
    <reaction evidence="1">
        <text>[phosphatase 2A protein]-C-terminal L-leucine + S-adenosyl-L-methionine = [phosphatase 2A protein]-C-terminal L-leucine methyl ester + S-adenosyl-L-homocysteine</text>
        <dbReference type="Rhea" id="RHEA:48544"/>
        <dbReference type="Rhea" id="RHEA-COMP:12134"/>
        <dbReference type="Rhea" id="RHEA-COMP:12135"/>
        <dbReference type="ChEBI" id="CHEBI:57856"/>
        <dbReference type="ChEBI" id="CHEBI:59789"/>
        <dbReference type="ChEBI" id="CHEBI:90516"/>
        <dbReference type="ChEBI" id="CHEBI:90517"/>
        <dbReference type="EC" id="2.1.1.233"/>
    </reaction>
</comment>
<dbReference type="InterPro" id="IPR007213">
    <property type="entry name" value="Ppm1/Ppm2/Tcmp"/>
</dbReference>
<proteinExistence type="inferred from homology"/>
<reference evidence="17 18" key="1">
    <citation type="journal article" date="2016" name="Genome Biol. Evol.">
        <title>Divergent and convergent evolution of fungal pathogenicity.</title>
        <authorList>
            <person name="Shang Y."/>
            <person name="Xiao G."/>
            <person name="Zheng P."/>
            <person name="Cen K."/>
            <person name="Zhan S."/>
            <person name="Wang C."/>
        </authorList>
    </citation>
    <scope>NUCLEOTIDE SEQUENCE [LARGE SCALE GENOMIC DNA]</scope>
    <source>
        <strain evidence="17 18">RCEF 4871</strain>
    </source>
</reference>
<dbReference type="GO" id="GO:0000124">
    <property type="term" value="C:SAGA complex"/>
    <property type="evidence" value="ECO:0007669"/>
    <property type="project" value="UniProtKB-ARBA"/>
</dbReference>
<dbReference type="EC" id="2.1.1.233" evidence="4"/>
<dbReference type="FunFam" id="1.10.20.10:FF:000023">
    <property type="entry name" value="transcription initiation protein SPT3 homolog"/>
    <property type="match status" value="1"/>
</dbReference>
<evidence type="ECO:0000256" key="9">
    <source>
        <dbReference type="ARBA" id="ARBA00023015"/>
    </source>
</evidence>
<keyword evidence="11" id="KW-0804">Transcription</keyword>
<dbReference type="GO" id="GO:0006357">
    <property type="term" value="P:regulation of transcription by RNA polymerase II"/>
    <property type="evidence" value="ECO:0007669"/>
    <property type="project" value="UniProtKB-ARBA"/>
</dbReference>
<dbReference type="GO" id="GO:0006366">
    <property type="term" value="P:transcription by RNA polymerase II"/>
    <property type="evidence" value="ECO:0007669"/>
    <property type="project" value="InterPro"/>
</dbReference>
<evidence type="ECO:0000256" key="5">
    <source>
        <dbReference type="ARBA" id="ARBA00017497"/>
    </source>
</evidence>
<evidence type="ECO:0000313" key="17">
    <source>
        <dbReference type="EMBL" id="OAA47689.1"/>
    </source>
</evidence>
<evidence type="ECO:0000256" key="7">
    <source>
        <dbReference type="ARBA" id="ARBA00022679"/>
    </source>
</evidence>
<dbReference type="Proteomes" id="UP000243498">
    <property type="component" value="Unassembled WGS sequence"/>
</dbReference>
<dbReference type="Pfam" id="PF02269">
    <property type="entry name" value="TFIID-18kDa"/>
    <property type="match status" value="1"/>
</dbReference>
<comment type="similarity">
    <text evidence="15">Belongs to the SPT3 family.</text>
</comment>
<comment type="similarity">
    <text evidence="3">Belongs to the methyltransferase superfamily. LCMT family.</text>
</comment>
<dbReference type="InterPro" id="IPR009072">
    <property type="entry name" value="Histone-fold"/>
</dbReference>
<keyword evidence="6" id="KW-0489">Methyltransferase</keyword>
<dbReference type="Gene3D" id="3.40.50.150">
    <property type="entry name" value="Vaccinia Virus protein VP39"/>
    <property type="match status" value="1"/>
</dbReference>
<dbReference type="Gene3D" id="1.10.20.10">
    <property type="entry name" value="Histone, subunit A"/>
    <property type="match status" value="1"/>
</dbReference>
<dbReference type="SUPFAM" id="SSF47113">
    <property type="entry name" value="Histone-fold"/>
    <property type="match status" value="2"/>
</dbReference>
<feature type="region of interest" description="Disordered" evidence="16">
    <location>
        <begin position="607"/>
        <end position="638"/>
    </location>
</feature>
<evidence type="ECO:0000256" key="2">
    <source>
        <dbReference type="ARBA" id="ARBA00004123"/>
    </source>
</evidence>
<evidence type="ECO:0000256" key="1">
    <source>
        <dbReference type="ARBA" id="ARBA00000724"/>
    </source>
</evidence>
<organism evidence="17 18">
    <name type="scientific">Metarhizium rileyi (strain RCEF 4871)</name>
    <name type="common">Nomuraea rileyi</name>
    <dbReference type="NCBI Taxonomy" id="1649241"/>
    <lineage>
        <taxon>Eukaryota</taxon>
        <taxon>Fungi</taxon>
        <taxon>Dikarya</taxon>
        <taxon>Ascomycota</taxon>
        <taxon>Pezizomycotina</taxon>
        <taxon>Sordariomycetes</taxon>
        <taxon>Hypocreomycetidae</taxon>
        <taxon>Hypocreales</taxon>
        <taxon>Clavicipitaceae</taxon>
        <taxon>Metarhizium</taxon>
    </lineage>
</organism>
<evidence type="ECO:0000256" key="10">
    <source>
        <dbReference type="ARBA" id="ARBA00023159"/>
    </source>
</evidence>
<evidence type="ECO:0000256" key="13">
    <source>
        <dbReference type="ARBA" id="ARBA00029681"/>
    </source>
</evidence>
<accession>A0A167HAP7</accession>
<dbReference type="GO" id="GO:0018423">
    <property type="term" value="F:protein C-terminal leucine carboxyl O-methyltransferase activity"/>
    <property type="evidence" value="ECO:0007669"/>
    <property type="project" value="UniProtKB-EC"/>
</dbReference>
<keyword evidence="8" id="KW-0949">S-adenosyl-L-methionine</keyword>
<evidence type="ECO:0000313" key="18">
    <source>
        <dbReference type="Proteomes" id="UP000243498"/>
    </source>
</evidence>
<evidence type="ECO:0000256" key="6">
    <source>
        <dbReference type="ARBA" id="ARBA00022603"/>
    </source>
</evidence>
<comment type="subcellular location">
    <subcellularLocation>
        <location evidence="2">Nucleus</location>
    </subcellularLocation>
</comment>
<keyword evidence="18" id="KW-1185">Reference proteome</keyword>
<dbReference type="InterPro" id="IPR003195">
    <property type="entry name" value="TFIID_TAF13"/>
</dbReference>
<dbReference type="OrthoDB" id="203237at2759"/>
<feature type="region of interest" description="Disordered" evidence="16">
    <location>
        <begin position="1"/>
        <end position="34"/>
    </location>
</feature>
<dbReference type="EMBL" id="AZHC01000005">
    <property type="protein sequence ID" value="OAA47689.1"/>
    <property type="molecule type" value="Genomic_DNA"/>
</dbReference>